<dbReference type="RefSeq" id="WP_089849485.1">
    <property type="nucleotide sequence ID" value="NZ_FNEJ01000017.1"/>
</dbReference>
<dbReference type="Pfam" id="PF00196">
    <property type="entry name" value="GerE"/>
    <property type="match status" value="1"/>
</dbReference>
<evidence type="ECO:0000256" key="3">
    <source>
        <dbReference type="PROSITE-ProRule" id="PRU00169"/>
    </source>
</evidence>
<dbReference type="GO" id="GO:0003677">
    <property type="term" value="F:DNA binding"/>
    <property type="evidence" value="ECO:0007669"/>
    <property type="project" value="UniProtKB-KW"/>
</dbReference>
<evidence type="ECO:0000313" key="6">
    <source>
        <dbReference type="EMBL" id="SDJ07066.1"/>
    </source>
</evidence>
<dbReference type="Pfam" id="PF00072">
    <property type="entry name" value="Response_reg"/>
    <property type="match status" value="1"/>
</dbReference>
<dbReference type="GO" id="GO:0006355">
    <property type="term" value="P:regulation of DNA-templated transcription"/>
    <property type="evidence" value="ECO:0007669"/>
    <property type="project" value="InterPro"/>
</dbReference>
<keyword evidence="7" id="KW-1185">Reference proteome</keyword>
<dbReference type="AlphaFoldDB" id="A0A1G8QQV2"/>
<evidence type="ECO:0000313" key="7">
    <source>
        <dbReference type="Proteomes" id="UP000199093"/>
    </source>
</evidence>
<dbReference type="Gene3D" id="1.10.10.10">
    <property type="entry name" value="Winged helix-like DNA-binding domain superfamily/Winged helix DNA-binding domain"/>
    <property type="match status" value="1"/>
</dbReference>
<dbReference type="InterPro" id="IPR011006">
    <property type="entry name" value="CheY-like_superfamily"/>
</dbReference>
<dbReference type="InterPro" id="IPR016032">
    <property type="entry name" value="Sig_transdc_resp-reg_C-effctor"/>
</dbReference>
<keyword evidence="1 3" id="KW-0597">Phosphoprotein</keyword>
<dbReference type="PROSITE" id="PS50110">
    <property type="entry name" value="RESPONSE_REGULATORY"/>
    <property type="match status" value="1"/>
</dbReference>
<dbReference type="CDD" id="cd06170">
    <property type="entry name" value="LuxR_C_like"/>
    <property type="match status" value="1"/>
</dbReference>
<feature type="domain" description="HTH luxR-type" evidence="4">
    <location>
        <begin position="161"/>
        <end position="226"/>
    </location>
</feature>
<dbReference type="InterPro" id="IPR036388">
    <property type="entry name" value="WH-like_DNA-bd_sf"/>
</dbReference>
<protein>
    <submittedName>
        <fullName evidence="6">Two component transcriptional regulator, LuxR family</fullName>
    </submittedName>
</protein>
<name>A0A1G8QQV2_9RHOB</name>
<feature type="domain" description="Response regulatory" evidence="5">
    <location>
        <begin position="11"/>
        <end position="128"/>
    </location>
</feature>
<dbReference type="PRINTS" id="PR00038">
    <property type="entry name" value="HTHLUXR"/>
</dbReference>
<dbReference type="InterPro" id="IPR058245">
    <property type="entry name" value="NreC/VraR/RcsB-like_REC"/>
</dbReference>
<evidence type="ECO:0000259" key="5">
    <source>
        <dbReference type="PROSITE" id="PS50110"/>
    </source>
</evidence>
<dbReference type="CDD" id="cd17535">
    <property type="entry name" value="REC_NarL-like"/>
    <property type="match status" value="1"/>
</dbReference>
<dbReference type="InterPro" id="IPR051015">
    <property type="entry name" value="EvgA-like"/>
</dbReference>
<dbReference type="InterPro" id="IPR000792">
    <property type="entry name" value="Tscrpt_reg_LuxR_C"/>
</dbReference>
<proteinExistence type="predicted"/>
<evidence type="ECO:0000256" key="1">
    <source>
        <dbReference type="ARBA" id="ARBA00022553"/>
    </source>
</evidence>
<evidence type="ECO:0000259" key="4">
    <source>
        <dbReference type="PROSITE" id="PS50043"/>
    </source>
</evidence>
<dbReference type="GO" id="GO:0000160">
    <property type="term" value="P:phosphorelay signal transduction system"/>
    <property type="evidence" value="ECO:0007669"/>
    <property type="project" value="InterPro"/>
</dbReference>
<dbReference type="SMART" id="SM00421">
    <property type="entry name" value="HTH_LUXR"/>
    <property type="match status" value="1"/>
</dbReference>
<dbReference type="PANTHER" id="PTHR45566:SF1">
    <property type="entry name" value="HTH-TYPE TRANSCRIPTIONAL REGULATOR YHJB-RELATED"/>
    <property type="match status" value="1"/>
</dbReference>
<feature type="modified residue" description="4-aspartylphosphate" evidence="3">
    <location>
        <position position="63"/>
    </location>
</feature>
<dbReference type="PROSITE" id="PS50043">
    <property type="entry name" value="HTH_LUXR_2"/>
    <property type="match status" value="1"/>
</dbReference>
<organism evidence="6 7">
    <name type="scientific">Salipiger marinus</name>
    <dbReference type="NCBI Taxonomy" id="555512"/>
    <lineage>
        <taxon>Bacteria</taxon>
        <taxon>Pseudomonadati</taxon>
        <taxon>Pseudomonadota</taxon>
        <taxon>Alphaproteobacteria</taxon>
        <taxon>Rhodobacterales</taxon>
        <taxon>Roseobacteraceae</taxon>
        <taxon>Salipiger</taxon>
    </lineage>
</organism>
<dbReference type="OrthoDB" id="9814495at2"/>
<gene>
    <name evidence="6" type="ORF">SAMN04487993_10174</name>
</gene>
<dbReference type="SMART" id="SM00448">
    <property type="entry name" value="REC"/>
    <property type="match status" value="1"/>
</dbReference>
<dbReference type="SUPFAM" id="SSF46894">
    <property type="entry name" value="C-terminal effector domain of the bipartite response regulators"/>
    <property type="match status" value="1"/>
</dbReference>
<dbReference type="STRING" id="555512.SAMN04487993_10174"/>
<dbReference type="SUPFAM" id="SSF52172">
    <property type="entry name" value="CheY-like"/>
    <property type="match status" value="1"/>
</dbReference>
<dbReference type="EMBL" id="FNEJ01000017">
    <property type="protein sequence ID" value="SDJ07066.1"/>
    <property type="molecule type" value="Genomic_DNA"/>
</dbReference>
<accession>A0A1G8QQV2</accession>
<dbReference type="Gene3D" id="3.40.50.2300">
    <property type="match status" value="1"/>
</dbReference>
<keyword evidence="2" id="KW-0238">DNA-binding</keyword>
<reference evidence="6 7" key="1">
    <citation type="submission" date="2016-10" db="EMBL/GenBank/DDBJ databases">
        <authorList>
            <person name="de Groot N.N."/>
        </authorList>
    </citation>
    <scope>NUCLEOTIDE SEQUENCE [LARGE SCALE GENOMIC DNA]</scope>
    <source>
        <strain evidence="6 7">DSM 26424</strain>
    </source>
</reference>
<dbReference type="PANTHER" id="PTHR45566">
    <property type="entry name" value="HTH-TYPE TRANSCRIPTIONAL REGULATOR YHJB-RELATED"/>
    <property type="match status" value="1"/>
</dbReference>
<evidence type="ECO:0000256" key="2">
    <source>
        <dbReference type="ARBA" id="ARBA00023125"/>
    </source>
</evidence>
<dbReference type="Proteomes" id="UP000199093">
    <property type="component" value="Unassembled WGS sequence"/>
</dbReference>
<dbReference type="InterPro" id="IPR001789">
    <property type="entry name" value="Sig_transdc_resp-reg_receiver"/>
</dbReference>
<sequence>MEVKNVGLRKAALISDDDEFFRLALSSLLTARLGFSDVIETETFDGAVDALSNRSDVEIALFDLNMPGMNNWQNLRTVRDCFPEVRVAVVSGSKARSDILMALSIGLHGYISKGLGVSELARALQAICDGAVYLPSFLPDLPITENEMFAPPEPETQPSEPMGALDDLTSRQREVLEMLVNGMSNKAIARALDLSEGTVKFHLSAVFRILRASNRVEAATSGSRLLGRTRAPG</sequence>